<feature type="domain" description="DinB-like" evidence="1">
    <location>
        <begin position="38"/>
        <end position="159"/>
    </location>
</feature>
<dbReference type="InterPro" id="IPR024775">
    <property type="entry name" value="DinB-like"/>
</dbReference>
<evidence type="ECO:0000313" key="2">
    <source>
        <dbReference type="EMBL" id="GAA4962159.1"/>
    </source>
</evidence>
<dbReference type="Proteomes" id="UP001501195">
    <property type="component" value="Unassembled WGS sequence"/>
</dbReference>
<accession>A0ABP9H575</accession>
<keyword evidence="3" id="KW-1185">Reference proteome</keyword>
<gene>
    <name evidence="2" type="ORF">GCM10023225_02120</name>
</gene>
<dbReference type="Pfam" id="PF12867">
    <property type="entry name" value="DinB_2"/>
    <property type="match status" value="1"/>
</dbReference>
<dbReference type="EMBL" id="BAABIL010000016">
    <property type="protein sequence ID" value="GAA4962159.1"/>
    <property type="molecule type" value="Genomic_DNA"/>
</dbReference>
<name>A0ABP9H575_9ACTN</name>
<reference evidence="3" key="1">
    <citation type="journal article" date="2019" name="Int. J. Syst. Evol. Microbiol.">
        <title>The Global Catalogue of Microorganisms (GCM) 10K type strain sequencing project: providing services to taxonomists for standard genome sequencing and annotation.</title>
        <authorList>
            <consortium name="The Broad Institute Genomics Platform"/>
            <consortium name="The Broad Institute Genome Sequencing Center for Infectious Disease"/>
            <person name="Wu L."/>
            <person name="Ma J."/>
        </authorList>
    </citation>
    <scope>NUCLEOTIDE SEQUENCE [LARGE SCALE GENOMIC DNA]</scope>
    <source>
        <strain evidence="3">JCM 18126</strain>
    </source>
</reference>
<comment type="caution">
    <text evidence="2">The sequence shown here is derived from an EMBL/GenBank/DDBJ whole genome shotgun (WGS) entry which is preliminary data.</text>
</comment>
<protein>
    <recommendedName>
        <fullName evidence="1">DinB-like domain-containing protein</fullName>
    </recommendedName>
</protein>
<evidence type="ECO:0000259" key="1">
    <source>
        <dbReference type="Pfam" id="PF12867"/>
    </source>
</evidence>
<dbReference type="RefSeq" id="WP_345710447.1">
    <property type="nucleotide sequence ID" value="NZ_BAABIL010000016.1"/>
</dbReference>
<dbReference type="InterPro" id="IPR034660">
    <property type="entry name" value="DinB/YfiT-like"/>
</dbReference>
<evidence type="ECO:0000313" key="3">
    <source>
        <dbReference type="Proteomes" id="UP001501195"/>
    </source>
</evidence>
<dbReference type="SUPFAM" id="SSF109854">
    <property type="entry name" value="DinB/YfiT-like putative metalloenzymes"/>
    <property type="match status" value="1"/>
</dbReference>
<sequence length="175" mass="18754">MEPWGARLYGDPCTRCAWSWSGDAAADIAYVREVPARYARLLTGRAGTERHPDLGWSVTGYVCHVGDNLRQWAERVAGVLRGGDPRVAGYDPDALAAARGYERTSLPAALWSLERSAAAWVQVLGEAVAAGVVLQHATRGPQPAADVAGNNAHDAHHHEWDVRRSLAASAAPPEV</sequence>
<organism evidence="2 3">
    <name type="scientific">Kineococcus glutinatus</name>
    <dbReference type="NCBI Taxonomy" id="1070872"/>
    <lineage>
        <taxon>Bacteria</taxon>
        <taxon>Bacillati</taxon>
        <taxon>Actinomycetota</taxon>
        <taxon>Actinomycetes</taxon>
        <taxon>Kineosporiales</taxon>
        <taxon>Kineosporiaceae</taxon>
        <taxon>Kineococcus</taxon>
    </lineage>
</organism>
<dbReference type="Gene3D" id="1.20.120.450">
    <property type="entry name" value="dinb family like domain"/>
    <property type="match status" value="1"/>
</dbReference>
<proteinExistence type="predicted"/>